<keyword evidence="3 6" id="KW-0812">Transmembrane</keyword>
<evidence type="ECO:0000256" key="6">
    <source>
        <dbReference type="SAM" id="Phobius"/>
    </source>
</evidence>
<keyword evidence="2" id="KW-1003">Cell membrane</keyword>
<dbReference type="AlphaFoldDB" id="A0A1Y6EF75"/>
<evidence type="ECO:0000256" key="3">
    <source>
        <dbReference type="ARBA" id="ARBA00022692"/>
    </source>
</evidence>
<evidence type="ECO:0000259" key="7">
    <source>
        <dbReference type="Pfam" id="PF01478"/>
    </source>
</evidence>
<dbReference type="InterPro" id="IPR000045">
    <property type="entry name" value="Prepilin_IV_endopep_pep"/>
</dbReference>
<keyword evidence="4 6" id="KW-1133">Transmembrane helix</keyword>
<sequence length="161" mass="16587">MEIALLWPLGLTVLLAIGAYTDVTARRLPNWLSLALLVSGLVFAATQGGWSGLGWHAAHAAIALLVGMALFATGGIGGGDAKFYTGLAAWFALADGLDLLLWVSIAGIVLILGWIVLKRTAMSGREKPEGDFAKFPYGLAIAVGGMITAWLPLVGAAPSGA</sequence>
<dbReference type="InterPro" id="IPR052218">
    <property type="entry name" value="Preflagellin_Peptidase"/>
</dbReference>
<feature type="transmembrane region" description="Helical" evidence="6">
    <location>
        <begin position="137"/>
        <end position="157"/>
    </location>
</feature>
<evidence type="ECO:0000256" key="1">
    <source>
        <dbReference type="ARBA" id="ARBA00004651"/>
    </source>
</evidence>
<gene>
    <name evidence="8" type="ORF">SAMN06297468_0197</name>
</gene>
<name>A0A1Y6EF75_9SPHN</name>
<dbReference type="Pfam" id="PF01478">
    <property type="entry name" value="Peptidase_A24"/>
    <property type="match status" value="1"/>
</dbReference>
<feature type="transmembrane region" description="Helical" evidence="6">
    <location>
        <begin position="57"/>
        <end position="79"/>
    </location>
</feature>
<evidence type="ECO:0000313" key="9">
    <source>
        <dbReference type="Proteomes" id="UP000194420"/>
    </source>
</evidence>
<organism evidence="8 9">
    <name type="scientific">Altererythrobacter xiamenensis</name>
    <dbReference type="NCBI Taxonomy" id="1316679"/>
    <lineage>
        <taxon>Bacteria</taxon>
        <taxon>Pseudomonadati</taxon>
        <taxon>Pseudomonadota</taxon>
        <taxon>Alphaproteobacteria</taxon>
        <taxon>Sphingomonadales</taxon>
        <taxon>Erythrobacteraceae</taxon>
        <taxon>Altererythrobacter</taxon>
    </lineage>
</organism>
<evidence type="ECO:0000256" key="2">
    <source>
        <dbReference type="ARBA" id="ARBA00022475"/>
    </source>
</evidence>
<comment type="subcellular location">
    <subcellularLocation>
        <location evidence="1">Cell membrane</location>
        <topology evidence="1">Multi-pass membrane protein</topology>
    </subcellularLocation>
</comment>
<reference evidence="9" key="1">
    <citation type="submission" date="2017-04" db="EMBL/GenBank/DDBJ databases">
        <authorList>
            <person name="Varghese N."/>
            <person name="Submissions S."/>
        </authorList>
    </citation>
    <scope>NUCLEOTIDE SEQUENCE [LARGE SCALE GENOMIC DNA]</scope>
</reference>
<evidence type="ECO:0000313" key="8">
    <source>
        <dbReference type="EMBL" id="SMQ58813.1"/>
    </source>
</evidence>
<evidence type="ECO:0000256" key="5">
    <source>
        <dbReference type="ARBA" id="ARBA00023136"/>
    </source>
</evidence>
<dbReference type="GO" id="GO:0004190">
    <property type="term" value="F:aspartic-type endopeptidase activity"/>
    <property type="evidence" value="ECO:0007669"/>
    <property type="project" value="InterPro"/>
</dbReference>
<keyword evidence="5 6" id="KW-0472">Membrane</keyword>
<feature type="domain" description="Prepilin type IV endopeptidase peptidase" evidence="7">
    <location>
        <begin position="11"/>
        <end position="112"/>
    </location>
</feature>
<dbReference type="OrthoDB" id="5329005at2"/>
<evidence type="ECO:0000256" key="4">
    <source>
        <dbReference type="ARBA" id="ARBA00022989"/>
    </source>
</evidence>
<protein>
    <submittedName>
        <fullName evidence="8">Prepilin peptidase CpaA</fullName>
    </submittedName>
</protein>
<dbReference type="Gene3D" id="1.20.120.1220">
    <property type="match status" value="1"/>
</dbReference>
<dbReference type="PANTHER" id="PTHR36506:SF1">
    <property type="entry name" value="PREFLAGELLIN PEPTIDASE"/>
    <property type="match status" value="1"/>
</dbReference>
<dbReference type="EMBL" id="FXWG01000001">
    <property type="protein sequence ID" value="SMQ58813.1"/>
    <property type="molecule type" value="Genomic_DNA"/>
</dbReference>
<keyword evidence="9" id="KW-1185">Reference proteome</keyword>
<dbReference type="Proteomes" id="UP000194420">
    <property type="component" value="Unassembled WGS sequence"/>
</dbReference>
<accession>A0A1Y6EF75</accession>
<dbReference type="RefSeq" id="WP_086436183.1">
    <property type="nucleotide sequence ID" value="NZ_FXWG01000001.1"/>
</dbReference>
<dbReference type="PANTHER" id="PTHR36506">
    <property type="entry name" value="PREFLAGELLIN PEPTIDASE"/>
    <property type="match status" value="1"/>
</dbReference>
<feature type="transmembrane region" description="Helical" evidence="6">
    <location>
        <begin position="28"/>
        <end position="45"/>
    </location>
</feature>
<feature type="transmembrane region" description="Helical" evidence="6">
    <location>
        <begin position="99"/>
        <end position="117"/>
    </location>
</feature>
<proteinExistence type="predicted"/>
<dbReference type="GO" id="GO:0005886">
    <property type="term" value="C:plasma membrane"/>
    <property type="evidence" value="ECO:0007669"/>
    <property type="project" value="UniProtKB-SubCell"/>
</dbReference>